<protein>
    <submittedName>
        <fullName evidence="1">Uncharacterized protein</fullName>
    </submittedName>
</protein>
<name>A0A7J6XCM0_THATH</name>
<evidence type="ECO:0000313" key="1">
    <source>
        <dbReference type="EMBL" id="KAF5206200.1"/>
    </source>
</evidence>
<reference evidence="1 2" key="1">
    <citation type="submission" date="2020-06" db="EMBL/GenBank/DDBJ databases">
        <title>Transcriptomic and genomic resources for Thalictrum thalictroides and T. hernandezii: Facilitating candidate gene discovery in an emerging model plant lineage.</title>
        <authorList>
            <person name="Arias T."/>
            <person name="Riano-Pachon D.M."/>
            <person name="Di Stilio V.S."/>
        </authorList>
    </citation>
    <scope>NUCLEOTIDE SEQUENCE [LARGE SCALE GENOMIC DNA]</scope>
    <source>
        <strain evidence="2">cv. WT478/WT964</strain>
        <tissue evidence="1">Leaves</tissue>
    </source>
</reference>
<sequence>MQQGIKFNRNGDALTHLMYADDLLIFAKGNIDEAHAIDGLLARYGQASGGLLDTWNTVVATSS</sequence>
<organism evidence="1 2">
    <name type="scientific">Thalictrum thalictroides</name>
    <name type="common">Rue-anemone</name>
    <name type="synonym">Anemone thalictroides</name>
    <dbReference type="NCBI Taxonomy" id="46969"/>
    <lineage>
        <taxon>Eukaryota</taxon>
        <taxon>Viridiplantae</taxon>
        <taxon>Streptophyta</taxon>
        <taxon>Embryophyta</taxon>
        <taxon>Tracheophyta</taxon>
        <taxon>Spermatophyta</taxon>
        <taxon>Magnoliopsida</taxon>
        <taxon>Ranunculales</taxon>
        <taxon>Ranunculaceae</taxon>
        <taxon>Thalictroideae</taxon>
        <taxon>Thalictrum</taxon>
    </lineage>
</organism>
<keyword evidence="2" id="KW-1185">Reference proteome</keyword>
<dbReference type="Proteomes" id="UP000554482">
    <property type="component" value="Unassembled WGS sequence"/>
</dbReference>
<gene>
    <name evidence="1" type="ORF">FRX31_004213</name>
</gene>
<accession>A0A7J6XCM0</accession>
<dbReference type="AlphaFoldDB" id="A0A7J6XCM0"/>
<dbReference type="OrthoDB" id="1935611at2759"/>
<feature type="non-terminal residue" evidence="1">
    <location>
        <position position="63"/>
    </location>
</feature>
<evidence type="ECO:0000313" key="2">
    <source>
        <dbReference type="Proteomes" id="UP000554482"/>
    </source>
</evidence>
<comment type="caution">
    <text evidence="1">The sequence shown here is derived from an EMBL/GenBank/DDBJ whole genome shotgun (WGS) entry which is preliminary data.</text>
</comment>
<dbReference type="EMBL" id="JABWDY010003051">
    <property type="protein sequence ID" value="KAF5206200.1"/>
    <property type="molecule type" value="Genomic_DNA"/>
</dbReference>
<proteinExistence type="predicted"/>